<accession>A0ACB7P7W6</accession>
<proteinExistence type="predicted"/>
<evidence type="ECO:0000313" key="1">
    <source>
        <dbReference type="EMBL" id="KAH6631533.1"/>
    </source>
</evidence>
<gene>
    <name evidence="1" type="ORF">F5144DRAFT_221602</name>
</gene>
<organism evidence="1 2">
    <name type="scientific">Chaetomium tenue</name>
    <dbReference type="NCBI Taxonomy" id="1854479"/>
    <lineage>
        <taxon>Eukaryota</taxon>
        <taxon>Fungi</taxon>
        <taxon>Dikarya</taxon>
        <taxon>Ascomycota</taxon>
        <taxon>Pezizomycotina</taxon>
        <taxon>Sordariomycetes</taxon>
        <taxon>Sordariomycetidae</taxon>
        <taxon>Sordariales</taxon>
        <taxon>Chaetomiaceae</taxon>
        <taxon>Chaetomium</taxon>
    </lineage>
</organism>
<protein>
    <submittedName>
        <fullName evidence="1">Uncharacterized protein</fullName>
    </submittedName>
</protein>
<comment type="caution">
    <text evidence="1">The sequence shown here is derived from an EMBL/GenBank/DDBJ whole genome shotgun (WGS) entry which is preliminary data.</text>
</comment>
<keyword evidence="2" id="KW-1185">Reference proteome</keyword>
<dbReference type="Proteomes" id="UP000724584">
    <property type="component" value="Unassembled WGS sequence"/>
</dbReference>
<evidence type="ECO:0000313" key="2">
    <source>
        <dbReference type="Proteomes" id="UP000724584"/>
    </source>
</evidence>
<dbReference type="EMBL" id="JAGIZQ010000004">
    <property type="protein sequence ID" value="KAH6631533.1"/>
    <property type="molecule type" value="Genomic_DNA"/>
</dbReference>
<name>A0ACB7P7W6_9PEZI</name>
<reference evidence="1 2" key="1">
    <citation type="journal article" date="2021" name="Nat. Commun.">
        <title>Genetic determinants of endophytism in the Arabidopsis root mycobiome.</title>
        <authorList>
            <person name="Mesny F."/>
            <person name="Miyauchi S."/>
            <person name="Thiergart T."/>
            <person name="Pickel B."/>
            <person name="Atanasova L."/>
            <person name="Karlsson M."/>
            <person name="Huettel B."/>
            <person name="Barry K.W."/>
            <person name="Haridas S."/>
            <person name="Chen C."/>
            <person name="Bauer D."/>
            <person name="Andreopoulos W."/>
            <person name="Pangilinan J."/>
            <person name="LaButti K."/>
            <person name="Riley R."/>
            <person name="Lipzen A."/>
            <person name="Clum A."/>
            <person name="Drula E."/>
            <person name="Henrissat B."/>
            <person name="Kohler A."/>
            <person name="Grigoriev I.V."/>
            <person name="Martin F.M."/>
            <person name="Hacquard S."/>
        </authorList>
    </citation>
    <scope>NUCLEOTIDE SEQUENCE [LARGE SCALE GENOMIC DNA]</scope>
    <source>
        <strain evidence="1 2">MPI-SDFR-AT-0079</strain>
    </source>
</reference>
<sequence>MHQIAKHNSRKSVNTTANNTYTVNKKTPPPKSEATWRRSPATNHQSPITTHPITNQPPARPHPPSQPSQPPHRLPNQPPHPVPSFCSPPGPAYYVHTCSGREKRGNIAALGNHTSPTQTNVTGGGRGMMGGGGRNARLRREGRSGGREGGRGGDGMGWLVGLVGE</sequence>